<evidence type="ECO:0000259" key="1">
    <source>
        <dbReference type="Pfam" id="PF08241"/>
    </source>
</evidence>
<dbReference type="PANTHER" id="PTHR43591:SF24">
    <property type="entry name" value="2-METHOXY-6-POLYPRENYL-1,4-BENZOQUINOL METHYLASE, MITOCHONDRIAL"/>
    <property type="match status" value="1"/>
</dbReference>
<dbReference type="RefSeq" id="WP_191073816.1">
    <property type="nucleotide sequence ID" value="NZ_JACTAG010000001.1"/>
</dbReference>
<dbReference type="GO" id="GO:0008757">
    <property type="term" value="F:S-adenosylmethionine-dependent methyltransferase activity"/>
    <property type="evidence" value="ECO:0007669"/>
    <property type="project" value="InterPro"/>
</dbReference>
<sequence>MATQATEEELAAGRGYEALFVPALFAPWSGHLVNSVAVHAGAQVLDIACGSGVLARTALDRVGPSGRVVGLDPAPGMIGAAKEVEPRIDWVLGGAEHLPFGDATFDYVLSQFGMMFFNDRAQACSEMFRVTRPGGKVALAIWHGVEENPAYRDIAAVLEDHVSAKAAESVRIPFCLGNPDPVAGLLSDAGFGDVTFETLSKQATFPSPRMMVEVELRGWLPMFGIHLNEEEIAEVLASADTRLSRYATTTGEAVFQTSAYVITAQKPGAA</sequence>
<dbReference type="PANTHER" id="PTHR43591">
    <property type="entry name" value="METHYLTRANSFERASE"/>
    <property type="match status" value="1"/>
</dbReference>
<dbReference type="AlphaFoldDB" id="A0A927HF33"/>
<keyword evidence="3" id="KW-1185">Reference proteome</keyword>
<organism evidence="2 3">
    <name type="scientific">Sulfitobacter aestuariivivens</name>
    <dbReference type="NCBI Taxonomy" id="2766981"/>
    <lineage>
        <taxon>Bacteria</taxon>
        <taxon>Pseudomonadati</taxon>
        <taxon>Pseudomonadota</taxon>
        <taxon>Alphaproteobacteria</taxon>
        <taxon>Rhodobacterales</taxon>
        <taxon>Roseobacteraceae</taxon>
        <taxon>Sulfitobacter</taxon>
    </lineage>
</organism>
<dbReference type="Pfam" id="PF08241">
    <property type="entry name" value="Methyltransf_11"/>
    <property type="match status" value="1"/>
</dbReference>
<dbReference type="Proteomes" id="UP000635142">
    <property type="component" value="Unassembled WGS sequence"/>
</dbReference>
<evidence type="ECO:0000313" key="2">
    <source>
        <dbReference type="EMBL" id="MBD3662815.1"/>
    </source>
</evidence>
<gene>
    <name evidence="2" type="ORF">H9Q16_02665</name>
</gene>
<reference evidence="2" key="1">
    <citation type="submission" date="2020-08" db="EMBL/GenBank/DDBJ databases">
        <title>Sulfitobacter aestuariivivens sp. nov., isolated from a tidal flat.</title>
        <authorList>
            <person name="Park S."/>
            <person name="Yoon J.-H."/>
        </authorList>
    </citation>
    <scope>NUCLEOTIDE SEQUENCE</scope>
    <source>
        <strain evidence="2">TSTF-M16</strain>
    </source>
</reference>
<comment type="caution">
    <text evidence="2">The sequence shown here is derived from an EMBL/GenBank/DDBJ whole genome shotgun (WGS) entry which is preliminary data.</text>
</comment>
<dbReference type="CDD" id="cd02440">
    <property type="entry name" value="AdoMet_MTases"/>
    <property type="match status" value="1"/>
</dbReference>
<keyword evidence="2" id="KW-0808">Transferase</keyword>
<dbReference type="GO" id="GO:0032259">
    <property type="term" value="P:methylation"/>
    <property type="evidence" value="ECO:0007669"/>
    <property type="project" value="UniProtKB-KW"/>
</dbReference>
<evidence type="ECO:0000313" key="3">
    <source>
        <dbReference type="Proteomes" id="UP000635142"/>
    </source>
</evidence>
<keyword evidence="2" id="KW-0489">Methyltransferase</keyword>
<dbReference type="SUPFAM" id="SSF53335">
    <property type="entry name" value="S-adenosyl-L-methionine-dependent methyltransferases"/>
    <property type="match status" value="1"/>
</dbReference>
<accession>A0A927HF33</accession>
<feature type="domain" description="Methyltransferase type 11" evidence="1">
    <location>
        <begin position="45"/>
        <end position="138"/>
    </location>
</feature>
<dbReference type="InterPro" id="IPR029063">
    <property type="entry name" value="SAM-dependent_MTases_sf"/>
</dbReference>
<proteinExistence type="predicted"/>
<dbReference type="EMBL" id="JACTAG010000001">
    <property type="protein sequence ID" value="MBD3662815.1"/>
    <property type="molecule type" value="Genomic_DNA"/>
</dbReference>
<dbReference type="InterPro" id="IPR013216">
    <property type="entry name" value="Methyltransf_11"/>
</dbReference>
<name>A0A927HF33_9RHOB</name>
<protein>
    <submittedName>
        <fullName evidence="2">Methyltransferase domain-containing protein</fullName>
    </submittedName>
</protein>
<dbReference type="Gene3D" id="3.40.50.150">
    <property type="entry name" value="Vaccinia Virus protein VP39"/>
    <property type="match status" value="1"/>
</dbReference>